<proteinExistence type="predicted"/>
<feature type="domain" description="HTH cro/C1-type" evidence="2">
    <location>
        <begin position="18"/>
        <end position="72"/>
    </location>
</feature>
<name>A0A3S4YPW8_9NEIS</name>
<accession>A0A3S4YPW8</accession>
<evidence type="ECO:0000256" key="1">
    <source>
        <dbReference type="ARBA" id="ARBA00023125"/>
    </source>
</evidence>
<dbReference type="PANTHER" id="PTHR46797:SF1">
    <property type="entry name" value="METHYLPHOSPHONATE SYNTHASE"/>
    <property type="match status" value="1"/>
</dbReference>
<dbReference type="Pfam" id="PF01381">
    <property type="entry name" value="HTH_3"/>
    <property type="match status" value="1"/>
</dbReference>
<dbReference type="AlphaFoldDB" id="A0A3S4YPW8"/>
<dbReference type="GO" id="GO:0003677">
    <property type="term" value="F:DNA binding"/>
    <property type="evidence" value="ECO:0007669"/>
    <property type="project" value="UniProtKB-KW"/>
</dbReference>
<organism evidence="3 4">
    <name type="scientific">Neisseria weaveri</name>
    <dbReference type="NCBI Taxonomy" id="28091"/>
    <lineage>
        <taxon>Bacteria</taxon>
        <taxon>Pseudomonadati</taxon>
        <taxon>Pseudomonadota</taxon>
        <taxon>Betaproteobacteria</taxon>
        <taxon>Neisseriales</taxon>
        <taxon>Neisseriaceae</taxon>
        <taxon>Neisseria</taxon>
    </lineage>
</organism>
<dbReference type="RefSeq" id="WP_004282923.1">
    <property type="nucleotide sequence ID" value="NZ_CAUJRG010000004.1"/>
</dbReference>
<dbReference type="InterPro" id="IPR001387">
    <property type="entry name" value="Cro/C1-type_HTH"/>
</dbReference>
<keyword evidence="1" id="KW-0238">DNA-binding</keyword>
<protein>
    <submittedName>
        <fullName evidence="3">Transcriptional regulator</fullName>
    </submittedName>
</protein>
<dbReference type="EMBL" id="LR134533">
    <property type="protein sequence ID" value="VEJ50118.1"/>
    <property type="molecule type" value="Genomic_DNA"/>
</dbReference>
<dbReference type="GO" id="GO:0003700">
    <property type="term" value="F:DNA-binding transcription factor activity"/>
    <property type="evidence" value="ECO:0007669"/>
    <property type="project" value="TreeGrafter"/>
</dbReference>
<dbReference type="KEGG" id="nwe:SAMEA3174300_1149"/>
<evidence type="ECO:0000259" key="2">
    <source>
        <dbReference type="PROSITE" id="PS50943"/>
    </source>
</evidence>
<dbReference type="GO" id="GO:0005829">
    <property type="term" value="C:cytosol"/>
    <property type="evidence" value="ECO:0007669"/>
    <property type="project" value="TreeGrafter"/>
</dbReference>
<dbReference type="CDD" id="cd00093">
    <property type="entry name" value="HTH_XRE"/>
    <property type="match status" value="1"/>
</dbReference>
<evidence type="ECO:0000313" key="4">
    <source>
        <dbReference type="Proteomes" id="UP000272771"/>
    </source>
</evidence>
<reference evidence="3 4" key="1">
    <citation type="submission" date="2018-12" db="EMBL/GenBank/DDBJ databases">
        <authorList>
            <consortium name="Pathogen Informatics"/>
        </authorList>
    </citation>
    <scope>NUCLEOTIDE SEQUENCE [LARGE SCALE GENOMIC DNA]</scope>
    <source>
        <strain evidence="3 4">NCTC12742</strain>
    </source>
</reference>
<dbReference type="Gene3D" id="1.10.260.40">
    <property type="entry name" value="lambda repressor-like DNA-binding domains"/>
    <property type="match status" value="1"/>
</dbReference>
<dbReference type="SMART" id="SM00530">
    <property type="entry name" value="HTH_XRE"/>
    <property type="match status" value="1"/>
</dbReference>
<dbReference type="InterPro" id="IPR010982">
    <property type="entry name" value="Lambda_DNA-bd_dom_sf"/>
</dbReference>
<dbReference type="OrthoDB" id="8527856at2"/>
<dbReference type="STRING" id="28091.SAMEA3174300_01149"/>
<dbReference type="InterPro" id="IPR050807">
    <property type="entry name" value="TransReg_Diox_bact_type"/>
</dbReference>
<dbReference type="Proteomes" id="UP000272771">
    <property type="component" value="Chromosome"/>
</dbReference>
<sequence length="84" mass="9767">MEKQNNPHPYRLVFAQNMRQVRRLREISQEELAFEAGISKTYICEIERGSRAVSIDIMGRIADALELPLEELLQRDLAKLGRLK</sequence>
<dbReference type="PROSITE" id="PS50943">
    <property type="entry name" value="HTH_CROC1"/>
    <property type="match status" value="1"/>
</dbReference>
<dbReference type="PANTHER" id="PTHR46797">
    <property type="entry name" value="HTH-TYPE TRANSCRIPTIONAL REGULATOR"/>
    <property type="match status" value="1"/>
</dbReference>
<gene>
    <name evidence="3" type="ORF">NCTC12742_00527</name>
</gene>
<keyword evidence="4" id="KW-1185">Reference proteome</keyword>
<dbReference type="SUPFAM" id="SSF47413">
    <property type="entry name" value="lambda repressor-like DNA-binding domains"/>
    <property type="match status" value="1"/>
</dbReference>
<evidence type="ECO:0000313" key="3">
    <source>
        <dbReference type="EMBL" id="VEJ50118.1"/>
    </source>
</evidence>